<organism evidence="2 3">
    <name type="scientific">Ephemerocybe angulata</name>
    <dbReference type="NCBI Taxonomy" id="980116"/>
    <lineage>
        <taxon>Eukaryota</taxon>
        <taxon>Fungi</taxon>
        <taxon>Dikarya</taxon>
        <taxon>Basidiomycota</taxon>
        <taxon>Agaricomycotina</taxon>
        <taxon>Agaricomycetes</taxon>
        <taxon>Agaricomycetidae</taxon>
        <taxon>Agaricales</taxon>
        <taxon>Agaricineae</taxon>
        <taxon>Psathyrellaceae</taxon>
        <taxon>Ephemerocybe</taxon>
    </lineage>
</organism>
<feature type="domain" description="Helicase C-terminal" evidence="1">
    <location>
        <begin position="2"/>
        <end position="33"/>
    </location>
</feature>
<feature type="non-terminal residue" evidence="2">
    <location>
        <position position="53"/>
    </location>
</feature>
<keyword evidence="3" id="KW-1185">Reference proteome</keyword>
<name>A0A8H6HQY1_9AGAR</name>
<feature type="non-terminal residue" evidence="2">
    <location>
        <position position="1"/>
    </location>
</feature>
<dbReference type="Gene3D" id="3.40.50.300">
    <property type="entry name" value="P-loop containing nucleotide triphosphate hydrolases"/>
    <property type="match status" value="1"/>
</dbReference>
<accession>A0A8H6HQY1</accession>
<evidence type="ECO:0000259" key="1">
    <source>
        <dbReference type="Pfam" id="PF00271"/>
    </source>
</evidence>
<dbReference type="InterPro" id="IPR001650">
    <property type="entry name" value="Helicase_C-like"/>
</dbReference>
<dbReference type="SUPFAM" id="SSF52540">
    <property type="entry name" value="P-loop containing nucleoside triphosphate hydrolases"/>
    <property type="match status" value="1"/>
</dbReference>
<proteinExistence type="predicted"/>
<dbReference type="Proteomes" id="UP000521943">
    <property type="component" value="Unassembled WGS sequence"/>
</dbReference>
<reference evidence="2 3" key="1">
    <citation type="submission" date="2020-07" db="EMBL/GenBank/DDBJ databases">
        <title>Comparative genomics of pyrophilous fungi reveals a link between fire events and developmental genes.</title>
        <authorList>
            <consortium name="DOE Joint Genome Institute"/>
            <person name="Steindorff A.S."/>
            <person name="Carver A."/>
            <person name="Calhoun S."/>
            <person name="Stillman K."/>
            <person name="Liu H."/>
            <person name="Lipzen A."/>
            <person name="Pangilinan J."/>
            <person name="Labutti K."/>
            <person name="Bruns T.D."/>
            <person name="Grigoriev I.V."/>
        </authorList>
    </citation>
    <scope>NUCLEOTIDE SEQUENCE [LARGE SCALE GENOMIC DNA]</scope>
    <source>
        <strain evidence="2 3">CBS 144469</strain>
    </source>
</reference>
<protein>
    <recommendedName>
        <fullName evidence="1">Helicase C-terminal domain-containing protein</fullName>
    </recommendedName>
</protein>
<comment type="caution">
    <text evidence="2">The sequence shown here is derived from an EMBL/GenBank/DDBJ whole genome shotgun (WGS) entry which is preliminary data.</text>
</comment>
<dbReference type="OrthoDB" id="10261556at2759"/>
<dbReference type="AlphaFoldDB" id="A0A8H6HQY1"/>
<evidence type="ECO:0000313" key="2">
    <source>
        <dbReference type="EMBL" id="KAF6751554.1"/>
    </source>
</evidence>
<dbReference type="EMBL" id="JACGCI010000049">
    <property type="protein sequence ID" value="KAF6751554.1"/>
    <property type="molecule type" value="Genomic_DNA"/>
</dbReference>
<evidence type="ECO:0000313" key="3">
    <source>
        <dbReference type="Proteomes" id="UP000521943"/>
    </source>
</evidence>
<dbReference type="InterPro" id="IPR027417">
    <property type="entry name" value="P-loop_NTPase"/>
</dbReference>
<dbReference type="Pfam" id="PF00271">
    <property type="entry name" value="Helicase_C"/>
    <property type="match status" value="1"/>
</dbReference>
<sequence>KGMDLPDVKIVVQYKASCDLSTLWQRFGRGARAQGADAVGILLVEKKDTDAER</sequence>
<gene>
    <name evidence="2" type="ORF">DFP72DRAFT_764684</name>
</gene>